<dbReference type="HAMAP" id="MF_00078">
    <property type="entry name" value="PMDh_S"/>
    <property type="match status" value="1"/>
</dbReference>
<dbReference type="PANTHER" id="PTHR36577:SF3">
    <property type="entry name" value="DUF521 DOMAIN PROTEIN (AFU_ORTHOLOGUE AFUA_6G00490)"/>
    <property type="match status" value="1"/>
</dbReference>
<sequence length="132" mass="14215">MVIRGRVISKGKAEGEALVSREEISFLGEVDTKTGVVTNPKHQLFNKSIAGRILVFPRGRGSTVGSYALYQLKKNGKAPKAIINEEAEVIVAVGAIISEIPMVDKLEKNAFRLIKDGSKLVVDGNKGVVVIK</sequence>
<dbReference type="EC" id="4.2.1.182" evidence="6"/>
<dbReference type="Proteomes" id="UP000510821">
    <property type="component" value="Chromosome"/>
</dbReference>
<protein>
    <recommendedName>
        <fullName evidence="6">Phosphomevalonate dehydratase small subunit</fullName>
        <shortName evidence="6">PMDh small subunit</shortName>
        <shortName evidence="6">PMDh-S</shortName>
        <ecNumber evidence="6">4.2.1.182</ecNumber>
    </recommendedName>
</protein>
<feature type="domain" description="Phosphomevalonate dehydratase small subunit-like" evidence="7">
    <location>
        <begin position="24"/>
        <end position="103"/>
    </location>
</feature>
<accession>A0A7D6BG47</accession>
<keyword evidence="2 6" id="KW-0456">Lyase</keyword>
<evidence type="ECO:0000256" key="2">
    <source>
        <dbReference type="ARBA" id="ARBA00023239"/>
    </source>
</evidence>
<dbReference type="Pfam" id="PF01989">
    <property type="entry name" value="AcnX_swivel_put"/>
    <property type="match status" value="1"/>
</dbReference>
<comment type="similarity">
    <text evidence="6">Belongs to the AcnX type II small subunit family.</text>
</comment>
<comment type="catalytic activity">
    <reaction evidence="3">
        <text>(R)-5-phosphomevalonate = (2E)-3-methyl-5-phosphooxypent-2-enoate + H2O</text>
        <dbReference type="Rhea" id="RHEA:78975"/>
        <dbReference type="ChEBI" id="CHEBI:15377"/>
        <dbReference type="ChEBI" id="CHEBI:58146"/>
        <dbReference type="ChEBI" id="CHEBI:229665"/>
        <dbReference type="EC" id="4.2.1.182"/>
    </reaction>
    <physiologicalReaction direction="left-to-right" evidence="3">
        <dbReference type="Rhea" id="RHEA:78976"/>
    </physiologicalReaction>
</comment>
<evidence type="ECO:0000313" key="9">
    <source>
        <dbReference type="Proteomes" id="UP000510821"/>
    </source>
</evidence>
<dbReference type="KEGG" id="flt:Sv326_0060"/>
<comment type="subunit">
    <text evidence="5 6">Heterodimer composed of a large subunit (PMDh-L) and a small subunit (PMDh-S).</text>
</comment>
<keyword evidence="1 6" id="KW-0414">Isoprene biosynthesis</keyword>
<reference evidence="9" key="1">
    <citation type="submission" date="2020-07" db="EMBL/GenBank/DDBJ databases">
        <title>Metabolic diversity and evolutionary history of the archaeal phylum ###Micrarchaeota### uncovered from a freshwater lake metagenome.</title>
        <authorList>
            <person name="Kadnikov V.V."/>
            <person name="Savvichev A.S."/>
            <person name="Mardanov A.V."/>
            <person name="Beletsky A.V."/>
            <person name="Chupakov A.V."/>
            <person name="Kokryatskaya N.M."/>
            <person name="Pimenov N.V."/>
            <person name="Ravin N.V."/>
        </authorList>
    </citation>
    <scope>NUCLEOTIDE SEQUENCE [LARGE SCALE GENOMIC DNA]</scope>
</reference>
<evidence type="ECO:0000313" key="8">
    <source>
        <dbReference type="EMBL" id="QLJ52235.1"/>
    </source>
</evidence>
<dbReference type="GO" id="GO:0019287">
    <property type="term" value="P:isopentenyl diphosphate biosynthetic process, mevalonate pathway"/>
    <property type="evidence" value="ECO:0007669"/>
    <property type="project" value="UniProtKB-UniRule"/>
</dbReference>
<gene>
    <name evidence="8" type="ORF">Sv326_0060</name>
</gene>
<dbReference type="EMBL" id="CP058998">
    <property type="protein sequence ID" value="QLJ52235.1"/>
    <property type="molecule type" value="Genomic_DNA"/>
</dbReference>
<evidence type="ECO:0000256" key="3">
    <source>
        <dbReference type="ARBA" id="ARBA00045120"/>
    </source>
</evidence>
<evidence type="ECO:0000256" key="1">
    <source>
        <dbReference type="ARBA" id="ARBA00023229"/>
    </source>
</evidence>
<evidence type="ECO:0000256" key="6">
    <source>
        <dbReference type="HAMAP-Rule" id="MF_00078"/>
    </source>
</evidence>
<dbReference type="InterPro" id="IPR020794">
    <property type="entry name" value="PMDh_S"/>
</dbReference>
<dbReference type="Gene3D" id="3.50.30.10">
    <property type="entry name" value="Phosphohistidine domain"/>
    <property type="match status" value="1"/>
</dbReference>
<dbReference type="AlphaFoldDB" id="A0A7D6BG47"/>
<name>A0A7D6BG47_FERL1</name>
<dbReference type="InterPro" id="IPR002840">
    <property type="entry name" value="PMDh-S-like_dom"/>
</dbReference>
<comment type="pathway">
    <text evidence="6">Isoprenoid biosynthesis; isopentenyl diphosphate biosynthesis via mevalonate pathway.</text>
</comment>
<dbReference type="PANTHER" id="PTHR36577">
    <property type="entry name" value="DUF521 DOMAIN PROTEIN (AFU_ORTHOLOGUE AFUA_6G00490)"/>
    <property type="match status" value="1"/>
</dbReference>
<dbReference type="NCBIfam" id="NF003046">
    <property type="entry name" value="PRK03955.1"/>
    <property type="match status" value="1"/>
</dbReference>
<organism evidence="8 9">
    <name type="scientific">Fermentimicrarchaeum limneticum</name>
    <dbReference type="NCBI Taxonomy" id="2795018"/>
    <lineage>
        <taxon>Archaea</taxon>
        <taxon>Candidatus Micrarchaeota</taxon>
        <taxon>Candidatus Fermentimicrarchaeales</taxon>
        <taxon>Candidatus Fermentimicrarchaeaceae</taxon>
        <taxon>Candidatus Fermentimicrarchaeum</taxon>
    </lineage>
</organism>
<feature type="active site" description="Proton acceptor" evidence="6">
    <location>
        <position position="62"/>
    </location>
</feature>
<evidence type="ECO:0000256" key="4">
    <source>
        <dbReference type="ARBA" id="ARBA00045299"/>
    </source>
</evidence>
<evidence type="ECO:0000259" key="7">
    <source>
        <dbReference type="Pfam" id="PF01989"/>
    </source>
</evidence>
<comment type="function">
    <text evidence="4 6">Component of a hydro-lyase that catalyzes the dehydration of mevalonate 5-phosphate (MVA5P) to form trans-anhydromevalonate 5-phosphate (tAHMP). Involved in the archaeal mevalonate (MVA) pathway, which provides fundamental precursors for isoprenoid biosynthesis, such as isopentenyl diphosphate (IPP) and dimethylallyl diphosphate (DMAPP).</text>
</comment>
<dbReference type="GO" id="GO:0016836">
    <property type="term" value="F:hydro-lyase activity"/>
    <property type="evidence" value="ECO:0007669"/>
    <property type="project" value="UniProtKB-UniRule"/>
</dbReference>
<proteinExistence type="inferred from homology"/>
<evidence type="ECO:0000256" key="5">
    <source>
        <dbReference type="ARBA" id="ARBA00046520"/>
    </source>
</evidence>
<dbReference type="PIRSF" id="PIRSF004966">
    <property type="entry name" value="UCP004966"/>
    <property type="match status" value="1"/>
</dbReference>
<dbReference type="SUPFAM" id="SSF52016">
    <property type="entry name" value="LeuD/IlvD-like"/>
    <property type="match status" value="1"/>
</dbReference>
<dbReference type="InterPro" id="IPR012016">
    <property type="entry name" value="PMDh-S-like"/>
</dbReference>
<dbReference type="CDD" id="cd01356">
    <property type="entry name" value="AcnX_swivel"/>
    <property type="match status" value="1"/>
</dbReference>